<feature type="transmembrane region" description="Helical" evidence="2">
    <location>
        <begin position="79"/>
        <end position="106"/>
    </location>
</feature>
<dbReference type="WBParaSite" id="BXY_0417100.1">
    <property type="protein sequence ID" value="BXY_0417100.1"/>
    <property type="gene ID" value="BXY_0417100"/>
</dbReference>
<evidence type="ECO:0000256" key="1">
    <source>
        <dbReference type="SAM" id="MobiDB-lite"/>
    </source>
</evidence>
<evidence type="ECO:0000256" key="2">
    <source>
        <dbReference type="SAM" id="Phobius"/>
    </source>
</evidence>
<proteinExistence type="predicted"/>
<keyword evidence="2" id="KW-0812">Transmembrane</keyword>
<name>A0A1I7RTW5_BURXY</name>
<evidence type="ECO:0000313" key="4">
    <source>
        <dbReference type="Proteomes" id="UP000095284"/>
    </source>
</evidence>
<sequence>MNARFFKGILISLCLMRAPLATNLAENGQGNDEPTPKGEETKTAKKRKPKKAKRNDADASVQSEAEDNERRKIIRRYMFYLGIIVIEAILLTIGVLVGIGYVGVLLSRK</sequence>
<dbReference type="AlphaFoldDB" id="A0A1I7RTW5"/>
<feature type="region of interest" description="Disordered" evidence="1">
    <location>
        <begin position="25"/>
        <end position="67"/>
    </location>
</feature>
<feature type="compositionally biased region" description="Basic residues" evidence="1">
    <location>
        <begin position="44"/>
        <end position="53"/>
    </location>
</feature>
<keyword evidence="3" id="KW-0732">Signal</keyword>
<organism evidence="4 5">
    <name type="scientific">Bursaphelenchus xylophilus</name>
    <name type="common">Pinewood nematode worm</name>
    <name type="synonym">Aphelenchoides xylophilus</name>
    <dbReference type="NCBI Taxonomy" id="6326"/>
    <lineage>
        <taxon>Eukaryota</taxon>
        <taxon>Metazoa</taxon>
        <taxon>Ecdysozoa</taxon>
        <taxon>Nematoda</taxon>
        <taxon>Chromadorea</taxon>
        <taxon>Rhabditida</taxon>
        <taxon>Tylenchina</taxon>
        <taxon>Tylenchomorpha</taxon>
        <taxon>Aphelenchoidea</taxon>
        <taxon>Aphelenchoididae</taxon>
        <taxon>Bursaphelenchus</taxon>
    </lineage>
</organism>
<feature type="signal peptide" evidence="3">
    <location>
        <begin position="1"/>
        <end position="21"/>
    </location>
</feature>
<feature type="compositionally biased region" description="Basic and acidic residues" evidence="1">
    <location>
        <begin position="34"/>
        <end position="43"/>
    </location>
</feature>
<keyword evidence="2" id="KW-1133">Transmembrane helix</keyword>
<evidence type="ECO:0000256" key="3">
    <source>
        <dbReference type="SAM" id="SignalP"/>
    </source>
</evidence>
<reference evidence="5" key="1">
    <citation type="submission" date="2016-11" db="UniProtKB">
        <authorList>
            <consortium name="WormBaseParasite"/>
        </authorList>
    </citation>
    <scope>IDENTIFICATION</scope>
</reference>
<protein>
    <submittedName>
        <fullName evidence="5">Transmembrane protein</fullName>
    </submittedName>
</protein>
<feature type="chain" id="PRO_5009304846" evidence="3">
    <location>
        <begin position="22"/>
        <end position="109"/>
    </location>
</feature>
<keyword evidence="2" id="KW-0472">Membrane</keyword>
<evidence type="ECO:0000313" key="5">
    <source>
        <dbReference type="WBParaSite" id="BXY_0417100.1"/>
    </source>
</evidence>
<accession>A0A1I7RTW5</accession>
<dbReference type="Proteomes" id="UP000095284">
    <property type="component" value="Unplaced"/>
</dbReference>